<feature type="modified residue" description="N6-(pyridoxal phosphate)lysine" evidence="6">
    <location>
        <position position="220"/>
    </location>
</feature>
<dbReference type="NCBIfam" id="TIGR01141">
    <property type="entry name" value="hisC"/>
    <property type="match status" value="1"/>
</dbReference>
<comment type="cofactor">
    <cofactor evidence="1 6">
        <name>pyridoxal 5'-phosphate</name>
        <dbReference type="ChEBI" id="CHEBI:597326"/>
    </cofactor>
</comment>
<dbReference type="SUPFAM" id="SSF53383">
    <property type="entry name" value="PLP-dependent transferases"/>
    <property type="match status" value="1"/>
</dbReference>
<evidence type="ECO:0000256" key="4">
    <source>
        <dbReference type="ARBA" id="ARBA00022679"/>
    </source>
</evidence>
<dbReference type="Gene3D" id="3.40.640.10">
    <property type="entry name" value="Type I PLP-dependent aspartate aminotransferase-like (Major domain)"/>
    <property type="match status" value="1"/>
</dbReference>
<name>A0ABW2S5M9_9NOCA</name>
<keyword evidence="4 6" id="KW-0808">Transferase</keyword>
<dbReference type="InterPro" id="IPR004839">
    <property type="entry name" value="Aminotransferase_I/II_large"/>
</dbReference>
<evidence type="ECO:0000313" key="9">
    <source>
        <dbReference type="Proteomes" id="UP001596484"/>
    </source>
</evidence>
<organism evidence="8 9">
    <name type="scientific">Rhodococcus daqingensis</name>
    <dbReference type="NCBI Taxonomy" id="2479363"/>
    <lineage>
        <taxon>Bacteria</taxon>
        <taxon>Bacillati</taxon>
        <taxon>Actinomycetota</taxon>
        <taxon>Actinomycetes</taxon>
        <taxon>Mycobacteriales</taxon>
        <taxon>Nocardiaceae</taxon>
        <taxon>Rhodococcus</taxon>
    </lineage>
</organism>
<dbReference type="InterPro" id="IPR005861">
    <property type="entry name" value="HisP_aminotrans"/>
</dbReference>
<dbReference type="InterPro" id="IPR024892">
    <property type="entry name" value="ArAT"/>
</dbReference>
<dbReference type="HAMAP" id="MF_01513">
    <property type="entry name" value="Phe_aminotrans_2"/>
    <property type="match status" value="1"/>
</dbReference>
<comment type="function">
    <text evidence="6">Aminotransferase that catalyzes the conversion of aromatic amino acids and 2-oxoglutarate into corresponding aromatic oxo acids and L-glutamate.</text>
</comment>
<dbReference type="InterPro" id="IPR015422">
    <property type="entry name" value="PyrdxlP-dep_Trfase_small"/>
</dbReference>
<comment type="similarity">
    <text evidence="6">Belongs to the class-II pyridoxal-phosphate-dependent aminotransferase family.</text>
</comment>
<dbReference type="PROSITE" id="PS00599">
    <property type="entry name" value="AA_TRANSFER_CLASS_2"/>
    <property type="match status" value="1"/>
</dbReference>
<sequence>MTVRTRPDLSGIAPYVPGRSFPGAIKLASNETTAGPLPSVMNAIAEAAAGTNRYPDNGSVAVREALAAKLGVSVDRIATGCGSVGLCLELVQATAGPGDEVLYAWRSFEAYPVVTKVAGATPVEVPLTPDHAHDLDAMLAAITDRTRLIFVCNPNNPTGTLVATEALERFLDAVPAHILVVLDEAYFEYMRPGDAGDTAPDGVALAEGRPNVVVLRTFSKAYGLAGLRIGYAIADPEIIAALFKVHLPLSVNSVAQAAAVASLAAEAELLARTDAVVAERIRVRDALIAAGYEVPPSAANFVWLPLGAHAAAFGEASATAGVLIRPYGVDGARVTIGDPDENDAFLAFATGAGLPIWKASQQG</sequence>
<comment type="subunit">
    <text evidence="2 6">Homodimer.</text>
</comment>
<proteinExistence type="inferred from homology"/>
<keyword evidence="5 6" id="KW-0663">Pyridoxal phosphate</keyword>
<dbReference type="HAMAP" id="MF_01023">
    <property type="entry name" value="HisC_aminotrans_2"/>
    <property type="match status" value="1"/>
</dbReference>
<evidence type="ECO:0000313" key="8">
    <source>
        <dbReference type="EMBL" id="MFC7451054.1"/>
    </source>
</evidence>
<reference evidence="9" key="1">
    <citation type="journal article" date="2019" name="Int. J. Syst. Evol. Microbiol.">
        <title>The Global Catalogue of Microorganisms (GCM) 10K type strain sequencing project: providing services to taxonomists for standard genome sequencing and annotation.</title>
        <authorList>
            <consortium name="The Broad Institute Genomics Platform"/>
            <consortium name="The Broad Institute Genome Sequencing Center for Infectious Disease"/>
            <person name="Wu L."/>
            <person name="Ma J."/>
        </authorList>
    </citation>
    <scope>NUCLEOTIDE SEQUENCE [LARGE SCALE GENOMIC DNA]</scope>
    <source>
        <strain evidence="9">ICMP 19430</strain>
    </source>
</reference>
<evidence type="ECO:0000256" key="3">
    <source>
        <dbReference type="ARBA" id="ARBA00022576"/>
    </source>
</evidence>
<accession>A0ABW2S5M9</accession>
<dbReference type="EC" id="2.6.1.57" evidence="6"/>
<dbReference type="EMBL" id="JBHTCS010000030">
    <property type="protein sequence ID" value="MFC7451054.1"/>
    <property type="molecule type" value="Genomic_DNA"/>
</dbReference>
<dbReference type="Proteomes" id="UP001596484">
    <property type="component" value="Unassembled WGS sequence"/>
</dbReference>
<dbReference type="Pfam" id="PF00155">
    <property type="entry name" value="Aminotran_1_2"/>
    <property type="match status" value="1"/>
</dbReference>
<dbReference type="InterPro" id="IPR015421">
    <property type="entry name" value="PyrdxlP-dep_Trfase_major"/>
</dbReference>
<keyword evidence="9" id="KW-1185">Reference proteome</keyword>
<evidence type="ECO:0000259" key="7">
    <source>
        <dbReference type="Pfam" id="PF00155"/>
    </source>
</evidence>
<dbReference type="RefSeq" id="WP_378409150.1">
    <property type="nucleotide sequence ID" value="NZ_JBHTCS010000030.1"/>
</dbReference>
<dbReference type="Gene3D" id="3.90.1150.10">
    <property type="entry name" value="Aspartate Aminotransferase, domain 1"/>
    <property type="match status" value="1"/>
</dbReference>
<dbReference type="InterPro" id="IPR001917">
    <property type="entry name" value="Aminotrans_II_pyridoxalP_BS"/>
</dbReference>
<evidence type="ECO:0000256" key="2">
    <source>
        <dbReference type="ARBA" id="ARBA00011738"/>
    </source>
</evidence>
<protein>
    <recommendedName>
        <fullName evidence="6">Aromatic amino acid aminotransferase</fullName>
        <shortName evidence="6">ArAT</shortName>
        <ecNumber evidence="6">2.6.1.57</ecNumber>
    </recommendedName>
</protein>
<dbReference type="PANTHER" id="PTHR43643:SF3">
    <property type="entry name" value="HISTIDINOL-PHOSPHATE AMINOTRANSFERASE"/>
    <property type="match status" value="1"/>
</dbReference>
<comment type="caution">
    <text evidence="8">The sequence shown here is derived from an EMBL/GenBank/DDBJ whole genome shotgun (WGS) entry which is preliminary data.</text>
</comment>
<dbReference type="GO" id="GO:0004400">
    <property type="term" value="F:histidinol-phosphate transaminase activity"/>
    <property type="evidence" value="ECO:0007669"/>
    <property type="project" value="UniProtKB-EC"/>
</dbReference>
<dbReference type="NCBIfam" id="NF002878">
    <property type="entry name" value="PRK03321.1"/>
    <property type="match status" value="1"/>
</dbReference>
<feature type="domain" description="Aminotransferase class I/classII large" evidence="7">
    <location>
        <begin position="25"/>
        <end position="346"/>
    </location>
</feature>
<evidence type="ECO:0000256" key="6">
    <source>
        <dbReference type="HAMAP-Rule" id="MF_01513"/>
    </source>
</evidence>
<dbReference type="CDD" id="cd00609">
    <property type="entry name" value="AAT_like"/>
    <property type="match status" value="1"/>
</dbReference>
<evidence type="ECO:0000256" key="5">
    <source>
        <dbReference type="ARBA" id="ARBA00022898"/>
    </source>
</evidence>
<evidence type="ECO:0000256" key="1">
    <source>
        <dbReference type="ARBA" id="ARBA00001933"/>
    </source>
</evidence>
<dbReference type="PANTHER" id="PTHR43643">
    <property type="entry name" value="HISTIDINOL-PHOSPHATE AMINOTRANSFERASE 2"/>
    <property type="match status" value="1"/>
</dbReference>
<comment type="catalytic activity">
    <reaction evidence="6">
        <text>an aromatic L-alpha-amino acid + 2-oxoglutarate = an aromatic oxo-acid + L-glutamate</text>
        <dbReference type="Rhea" id="RHEA:17533"/>
        <dbReference type="ChEBI" id="CHEBI:16810"/>
        <dbReference type="ChEBI" id="CHEBI:29985"/>
        <dbReference type="ChEBI" id="CHEBI:73309"/>
        <dbReference type="ChEBI" id="CHEBI:84824"/>
        <dbReference type="EC" id="2.6.1.57"/>
    </reaction>
</comment>
<gene>
    <name evidence="8" type="primary">hisC</name>
    <name evidence="6" type="synonym">pat</name>
    <name evidence="8" type="ORF">ACFQS9_24460</name>
</gene>
<dbReference type="InterPro" id="IPR050106">
    <property type="entry name" value="HistidinolP_aminotransfase"/>
</dbReference>
<dbReference type="InterPro" id="IPR015424">
    <property type="entry name" value="PyrdxlP-dep_Trfase"/>
</dbReference>
<keyword evidence="3 6" id="KW-0032">Aminotransferase</keyword>